<reference evidence="1" key="1">
    <citation type="submission" date="2022-07" db="EMBL/GenBank/DDBJ databases">
        <title>Genome Sequence of Phlebia brevispora.</title>
        <authorList>
            <person name="Buettner E."/>
        </authorList>
    </citation>
    <scope>NUCLEOTIDE SEQUENCE</scope>
    <source>
        <strain evidence="1">MPL23</strain>
    </source>
</reference>
<dbReference type="EMBL" id="JANHOG010000292">
    <property type="protein sequence ID" value="KAJ3555863.1"/>
    <property type="molecule type" value="Genomic_DNA"/>
</dbReference>
<keyword evidence="2" id="KW-1185">Reference proteome</keyword>
<name>A0ACC1T8X4_9APHY</name>
<protein>
    <submittedName>
        <fullName evidence="1">Uncharacterized protein</fullName>
    </submittedName>
</protein>
<evidence type="ECO:0000313" key="1">
    <source>
        <dbReference type="EMBL" id="KAJ3555863.1"/>
    </source>
</evidence>
<sequence>MTSHNTPATNAEHRVYTTGCRCQRPLNGRKGRNLVVCIDGTSNRFNEDMKVTNVIKLYNLTEKNEQQLTFYNSGIGTYARPSTFSPKHFLKVCSHIFDQAIARRFEPIVLDAYRWLSDHYEVGDRIYLFGFSRGAYQVRVLSAMIDRVGLIHKGNTKQIPFAYELYERLQDRTQDEPSTGPTSPKREHASDDNEKSVGQNVQEADLKKRSSSASIIPETPQPQLSRIDVSTLSHSPETAVEQGPSRRESFARKDQKKPAELVFKETFCREVNVHFVGAWDTVSSVGIMRGESHPDATSGMRHVCYFRHALALDERRVKFLPEYVHGGEGPWPKEAEGHHPHTKEVWFSGTHSDVGGTTSAVEHSPSLLWMVMEAAHAGLRMDHLKFDKPPEPEKPKEGGAPASLRKYTESLKGIWWLLEYIPVKQLAYKDKGTTARKIHMGRGRMIVKNQKIHESVFEDLNSTDARRAPAARLSVGGSIINVWEQSQAPSIDIKSLIEPHQQDALETLRRAARSETGKLALVQAGISNVLQKLPITENGDIHLKDLHAIRDIFDEVYDGRIPEKLLYSQVQPLVSHILAHGMHHDFEFARNFVLEFTDFPPGTIQETLIRPTAHFFSAVSIRVFHKLDRDSPVIYASFLPNSNSNHVTAASEDGRIRIWNVRDDRKVFGFPQKEKIKSFACSPDGRYAVSTSYTDKLFLWDLSEQKCCWEGSVPRGILGPVNFSAHDTLVISSFENDNMLIWEVNPKDLKERGILEIQSPGKLAAQHDIAEEEQALLNASHLQLYGANRQQLGEELFEEKLNDVTCVAFSQDGLLAACGRGKAEVNPRSSSGNGKQKRGAKNTLISVFWRVQSGHEKFKHLVTLLGDKGSRGTIKTLVFAPNGRHLIAGGSDNHIRIWATDKWYEEVDIDEHDGDVNAVAVSEDSERIVSCSDDGTVRVWDASVLLKGPCLDEHDFSPEKCFSHEEPDPNGDEEVLQTTSADEYLENATDDEEDAME</sequence>
<dbReference type="Proteomes" id="UP001148662">
    <property type="component" value="Unassembled WGS sequence"/>
</dbReference>
<accession>A0ACC1T8X4</accession>
<proteinExistence type="predicted"/>
<evidence type="ECO:0000313" key="2">
    <source>
        <dbReference type="Proteomes" id="UP001148662"/>
    </source>
</evidence>
<gene>
    <name evidence="1" type="ORF">NM688_g2346</name>
</gene>
<comment type="caution">
    <text evidence="1">The sequence shown here is derived from an EMBL/GenBank/DDBJ whole genome shotgun (WGS) entry which is preliminary data.</text>
</comment>
<organism evidence="1 2">
    <name type="scientific">Phlebia brevispora</name>
    <dbReference type="NCBI Taxonomy" id="194682"/>
    <lineage>
        <taxon>Eukaryota</taxon>
        <taxon>Fungi</taxon>
        <taxon>Dikarya</taxon>
        <taxon>Basidiomycota</taxon>
        <taxon>Agaricomycotina</taxon>
        <taxon>Agaricomycetes</taxon>
        <taxon>Polyporales</taxon>
        <taxon>Meruliaceae</taxon>
        <taxon>Phlebia</taxon>
    </lineage>
</organism>